<dbReference type="NCBIfam" id="TIGR02104">
    <property type="entry name" value="pulA_typeI"/>
    <property type="match status" value="1"/>
</dbReference>
<evidence type="ECO:0000256" key="1">
    <source>
        <dbReference type="ARBA" id="ARBA00008061"/>
    </source>
</evidence>
<keyword evidence="4" id="KW-1185">Reference proteome</keyword>
<comment type="similarity">
    <text evidence="1">Belongs to the glycosyl hydrolase 13 family.</text>
</comment>
<dbReference type="AlphaFoldDB" id="A0A942UNW5"/>
<dbReference type="Gene3D" id="3.20.20.80">
    <property type="entry name" value="Glycosidases"/>
    <property type="match status" value="1"/>
</dbReference>
<dbReference type="InterPro" id="IPR014756">
    <property type="entry name" value="Ig_E-set"/>
</dbReference>
<dbReference type="GO" id="GO:0051060">
    <property type="term" value="F:pullulanase activity"/>
    <property type="evidence" value="ECO:0007669"/>
    <property type="project" value="UniProtKB-EC"/>
</dbReference>
<evidence type="ECO:0000259" key="2">
    <source>
        <dbReference type="SMART" id="SM00642"/>
    </source>
</evidence>
<dbReference type="Gene3D" id="2.60.40.10">
    <property type="entry name" value="Immunoglobulins"/>
    <property type="match status" value="1"/>
</dbReference>
<protein>
    <submittedName>
        <fullName evidence="3">Type I pullulanase</fullName>
        <ecNumber evidence="3">3.2.1.41</ecNumber>
    </submittedName>
</protein>
<keyword evidence="3" id="KW-0378">Hydrolase</keyword>
<reference evidence="3 4" key="1">
    <citation type="submission" date="2021-05" db="EMBL/GenBank/DDBJ databases">
        <title>Novel Bacillus species.</title>
        <authorList>
            <person name="Liu G."/>
        </authorList>
    </citation>
    <scope>NUCLEOTIDE SEQUENCE [LARGE SCALE GENOMIC DNA]</scope>
    <source>
        <strain evidence="3 4">FJAT-49682</strain>
    </source>
</reference>
<feature type="domain" description="Glycosyl hydrolase family 13 catalytic" evidence="2">
    <location>
        <begin position="227"/>
        <end position="608"/>
    </location>
</feature>
<proteinExistence type="inferred from homology"/>
<dbReference type="InterPro" id="IPR004193">
    <property type="entry name" value="Glyco_hydro_13_N"/>
</dbReference>
<dbReference type="CDD" id="cd11341">
    <property type="entry name" value="AmyAc_Pullulanase_LD-like"/>
    <property type="match status" value="1"/>
</dbReference>
<dbReference type="InterPro" id="IPR017853">
    <property type="entry name" value="GH"/>
</dbReference>
<organism evidence="3 4">
    <name type="scientific">Lederbergia citrea</name>
    <dbReference type="NCBI Taxonomy" id="2833581"/>
    <lineage>
        <taxon>Bacteria</taxon>
        <taxon>Bacillati</taxon>
        <taxon>Bacillota</taxon>
        <taxon>Bacilli</taxon>
        <taxon>Bacillales</taxon>
        <taxon>Bacillaceae</taxon>
        <taxon>Lederbergia</taxon>
    </lineage>
</organism>
<dbReference type="InterPro" id="IPR013783">
    <property type="entry name" value="Ig-like_fold"/>
</dbReference>
<dbReference type="EMBL" id="JAGYPN010000001">
    <property type="protein sequence ID" value="MBS4222812.1"/>
    <property type="molecule type" value="Genomic_DNA"/>
</dbReference>
<name>A0A942UNW5_9BACI</name>
<dbReference type="SMART" id="SM00642">
    <property type="entry name" value="Aamy"/>
    <property type="match status" value="1"/>
</dbReference>
<dbReference type="Pfam" id="PF02922">
    <property type="entry name" value="CBM_48"/>
    <property type="match status" value="1"/>
</dbReference>
<evidence type="ECO:0000313" key="4">
    <source>
        <dbReference type="Proteomes" id="UP000676456"/>
    </source>
</evidence>
<sequence length="704" mass="80850">MDTHVAWIDDVHVLTVIAENISSLLHADEPPVIYWAAEDKYFTAKVEAVIDHSTVKIIFFEELPIGESLVLMWGKANMPIYPRAIVRTSWFDLHYSALNSELGASCEKEVTTFSIWAPTASSVKLYLNNNIFLLKKLKNGVWERKIEGDWHGFTYEYEISVNGKTSFVNDPYAKAMLANSAKGVVVDFSRTNQLNFDKQKRPKLEHLQDAIIYELHVRDATIQEESGVVYRGKFLGLTELDTKTPNGYSTAISYIKELGVTHVQLLPINDFARVNESYPEDDYNWGYDPLYFQVPEGSYSDSPEDPIARINECKKMIRSFHQEGLSVILDVVYNHVFIMEESPFEKLVPGYYFRYHKDGRLSNGTGVGNDLATERTMVRKFILDTIHLWLSEYKVDGFRFDLMGAMDIETMKEIHDRCADEAVPIMLLGEGWELATALPSEQKATSSHSHLLQGIRFFNDYFRDSIKGNLFNTNDAGYVNGNGRFIERMPHLISGSALEEFGTPIVSEVNQTINYVECHDNHTLWDRLLLTNDQESEWVRKKIHQLASGITLVSQGVPFIHAGQEWFRSKQGDENSYLSGDHINQLDWSKREIEDENIKFIKDLIALRKKYDVFRLTTKQEIRRRLHVLDTPVPVFGFALFGNNEDFSIYVNPTNQDYELQLPSPGKWHTAATNDLQRHNQEVNGEYTSVGPYELVILMKSREK</sequence>
<dbReference type="EC" id="3.2.1.41" evidence="3"/>
<gene>
    <name evidence="3" type="primary">pulA</name>
    <name evidence="3" type="ORF">KHA91_08560</name>
</gene>
<dbReference type="InterPro" id="IPR006047">
    <property type="entry name" value="GH13_cat_dom"/>
</dbReference>
<dbReference type="CDD" id="cd02860">
    <property type="entry name" value="E_set_Pullulanase"/>
    <property type="match status" value="1"/>
</dbReference>
<dbReference type="InterPro" id="IPR011840">
    <property type="entry name" value="PulA_typeI"/>
</dbReference>
<dbReference type="Proteomes" id="UP000676456">
    <property type="component" value="Unassembled WGS sequence"/>
</dbReference>
<keyword evidence="3" id="KW-0326">Glycosidase</keyword>
<dbReference type="SUPFAM" id="SSF81296">
    <property type="entry name" value="E set domains"/>
    <property type="match status" value="1"/>
</dbReference>
<dbReference type="GO" id="GO:0005975">
    <property type="term" value="P:carbohydrate metabolic process"/>
    <property type="evidence" value="ECO:0007669"/>
    <property type="project" value="InterPro"/>
</dbReference>
<dbReference type="PANTHER" id="PTHR43002">
    <property type="entry name" value="GLYCOGEN DEBRANCHING ENZYME"/>
    <property type="match status" value="1"/>
</dbReference>
<dbReference type="SUPFAM" id="SSF51445">
    <property type="entry name" value="(Trans)glycosidases"/>
    <property type="match status" value="1"/>
</dbReference>
<accession>A0A942UNW5</accession>
<comment type="caution">
    <text evidence="3">The sequence shown here is derived from an EMBL/GenBank/DDBJ whole genome shotgun (WGS) entry which is preliminary data.</text>
</comment>
<evidence type="ECO:0000313" key="3">
    <source>
        <dbReference type="EMBL" id="MBS4222812.1"/>
    </source>
</evidence>